<dbReference type="InterPro" id="IPR015943">
    <property type="entry name" value="WD40/YVTN_repeat-like_dom_sf"/>
</dbReference>
<evidence type="ECO:0000313" key="5">
    <source>
        <dbReference type="Proteomes" id="UP001272242"/>
    </source>
</evidence>
<dbReference type="PANTHER" id="PTHR19879:SF9">
    <property type="entry name" value="TRANSCRIPTION INITIATION FACTOR TFIID SUBUNIT 5"/>
    <property type="match status" value="1"/>
</dbReference>
<name>A0ABU5F1H4_9BACT</name>
<feature type="repeat" description="WD" evidence="3">
    <location>
        <begin position="237"/>
        <end position="268"/>
    </location>
</feature>
<dbReference type="PROSITE" id="PS50082">
    <property type="entry name" value="WD_REPEATS_2"/>
    <property type="match status" value="7"/>
</dbReference>
<keyword evidence="2" id="KW-0677">Repeat</keyword>
<evidence type="ECO:0000256" key="3">
    <source>
        <dbReference type="PROSITE-ProRule" id="PRU00221"/>
    </source>
</evidence>
<keyword evidence="5" id="KW-1185">Reference proteome</keyword>
<dbReference type="InterPro" id="IPR020472">
    <property type="entry name" value="WD40_PAC1"/>
</dbReference>
<evidence type="ECO:0000313" key="4">
    <source>
        <dbReference type="EMBL" id="MDY3559781.1"/>
    </source>
</evidence>
<feature type="repeat" description="WD" evidence="3">
    <location>
        <begin position="117"/>
        <end position="142"/>
    </location>
</feature>
<dbReference type="InterPro" id="IPR001680">
    <property type="entry name" value="WD40_rpt"/>
</dbReference>
<gene>
    <name evidence="4" type="ORF">R5W23_000939</name>
</gene>
<accession>A0ABU5F1H4</accession>
<dbReference type="PANTHER" id="PTHR19879">
    <property type="entry name" value="TRANSCRIPTION INITIATION FACTOR TFIID"/>
    <property type="match status" value="1"/>
</dbReference>
<dbReference type="SUPFAM" id="SSF50978">
    <property type="entry name" value="WD40 repeat-like"/>
    <property type="match status" value="2"/>
</dbReference>
<dbReference type="SUPFAM" id="SSF82171">
    <property type="entry name" value="DPP6 N-terminal domain-like"/>
    <property type="match status" value="1"/>
</dbReference>
<dbReference type="CDD" id="cd00200">
    <property type="entry name" value="WD40"/>
    <property type="match status" value="2"/>
</dbReference>
<feature type="repeat" description="WD" evidence="3">
    <location>
        <begin position="280"/>
        <end position="321"/>
    </location>
</feature>
<dbReference type="Proteomes" id="UP001272242">
    <property type="component" value="Unassembled WGS sequence"/>
</dbReference>
<sequence length="616" mass="65975">MSTPVTTPREDATPIYPLPLVTRVFGEPRFHTDGDIAGLTFDAEGRLFSIDESGVLRHWAPDGRLLARHFLSDLETLWCFGPGGKRLASGNDDLLIWDTGTGQLLSRIEQPAGSAWLTALAFSADGAVVASGHDDGKVRFWDATRFTLVGEVQAHPRKAVSAIAFSPNGKFVATAGEDLTVRVWDAATRHPVTELKSHTDRIPALVWSPDSALLVSAGWDTSARVWRPPHPDPLMLLNSHADQVATAAFSPDGRYLACADSDFDIHLWLDAEGATRGPVLRGHNEEVRCLCFSPDGTKLASAGADRVVHVWDVRAGKLIAGPNPRGRHSIAVLPGAPLRLASSGAQNVRVWDVESGDEVAPTNLCPAFSVAASPDGKWLGIGGTDYFSQLWNAADGSLAHSLEATKPPVGFVTFSPDSKTLVHTSPADGLVWLWTCETGQPDMIIVEAADACTLETIAFHPDGKRIACGGADYMRTGERDGAVCVWDATTKEKLYTIDIGVTALAFDPQGKYLAGAGLEDAVYVWDAETQATVFVFGGHQGTISAVCFDPSGSYLLSGGDDGIVRCWDVLSGRLLVARGFDGPVQSLAFSPDGKSLFCGNSNTTCYQVEFKKFLEE</sequence>
<dbReference type="SMART" id="SM00320">
    <property type="entry name" value="WD40"/>
    <property type="match status" value="13"/>
</dbReference>
<feature type="repeat" description="WD" evidence="3">
    <location>
        <begin position="536"/>
        <end position="577"/>
    </location>
</feature>
<protein>
    <submittedName>
        <fullName evidence="4">WD40 repeat domain-containing protein</fullName>
    </submittedName>
</protein>
<dbReference type="PROSITE" id="PS50294">
    <property type="entry name" value="WD_REPEATS_REGION"/>
    <property type="match status" value="6"/>
</dbReference>
<dbReference type="EMBL" id="JAXBLV010000133">
    <property type="protein sequence ID" value="MDY3559781.1"/>
    <property type="molecule type" value="Genomic_DNA"/>
</dbReference>
<dbReference type="InterPro" id="IPR019775">
    <property type="entry name" value="WD40_repeat_CS"/>
</dbReference>
<feature type="repeat" description="WD" evidence="3">
    <location>
        <begin position="501"/>
        <end position="535"/>
    </location>
</feature>
<feature type="repeat" description="WD" evidence="3">
    <location>
        <begin position="195"/>
        <end position="226"/>
    </location>
</feature>
<comment type="caution">
    <text evidence="4">The sequence shown here is derived from an EMBL/GenBank/DDBJ whole genome shotgun (WGS) entry which is preliminary data.</text>
</comment>
<proteinExistence type="predicted"/>
<dbReference type="PRINTS" id="PR00320">
    <property type="entry name" value="GPROTEINBRPT"/>
</dbReference>
<organism evidence="4 5">
    <name type="scientific">Gemmata algarum</name>
    <dbReference type="NCBI Taxonomy" id="2975278"/>
    <lineage>
        <taxon>Bacteria</taxon>
        <taxon>Pseudomonadati</taxon>
        <taxon>Planctomycetota</taxon>
        <taxon>Planctomycetia</taxon>
        <taxon>Gemmatales</taxon>
        <taxon>Gemmataceae</taxon>
        <taxon>Gemmata</taxon>
    </lineage>
</organism>
<keyword evidence="1 3" id="KW-0853">WD repeat</keyword>
<dbReference type="RefSeq" id="WP_261185184.1">
    <property type="nucleotide sequence ID" value="NZ_JAXBLV010000133.1"/>
</dbReference>
<feature type="repeat" description="WD" evidence="3">
    <location>
        <begin position="160"/>
        <end position="194"/>
    </location>
</feature>
<dbReference type="InterPro" id="IPR036322">
    <property type="entry name" value="WD40_repeat_dom_sf"/>
</dbReference>
<evidence type="ECO:0000256" key="2">
    <source>
        <dbReference type="ARBA" id="ARBA00022737"/>
    </source>
</evidence>
<evidence type="ECO:0000256" key="1">
    <source>
        <dbReference type="ARBA" id="ARBA00022574"/>
    </source>
</evidence>
<dbReference type="Pfam" id="PF00400">
    <property type="entry name" value="WD40"/>
    <property type="match status" value="9"/>
</dbReference>
<dbReference type="PROSITE" id="PS00678">
    <property type="entry name" value="WD_REPEATS_1"/>
    <property type="match status" value="1"/>
</dbReference>
<dbReference type="Gene3D" id="2.130.10.10">
    <property type="entry name" value="YVTN repeat-like/Quinoprotein amine dehydrogenase"/>
    <property type="match status" value="4"/>
</dbReference>
<reference evidence="5" key="1">
    <citation type="journal article" date="2023" name="Mar. Drugs">
        <title>Gemmata algarum, a Novel Planctomycete Isolated from an Algal Mat, Displays Antimicrobial Activity.</title>
        <authorList>
            <person name="Kumar G."/>
            <person name="Kallscheuer N."/>
            <person name="Kashif M."/>
            <person name="Ahamad S."/>
            <person name="Jagadeeshwari U."/>
            <person name="Pannikurungottu S."/>
            <person name="Haufschild T."/>
            <person name="Kabuu M."/>
            <person name="Sasikala C."/>
            <person name="Jogler C."/>
            <person name="Ramana C."/>
        </authorList>
    </citation>
    <scope>NUCLEOTIDE SEQUENCE [LARGE SCALE GENOMIC DNA]</scope>
    <source>
        <strain evidence="5">JC673</strain>
    </source>
</reference>